<comment type="caution">
    <text evidence="3">The sequence shown here is derived from an EMBL/GenBank/DDBJ whole genome shotgun (WGS) entry which is preliminary data.</text>
</comment>
<organism evidence="3 4">
    <name type="scientific">Coniophora puteana (strain RWD-64-598)</name>
    <name type="common">Brown rot fungus</name>
    <dbReference type="NCBI Taxonomy" id="741705"/>
    <lineage>
        <taxon>Eukaryota</taxon>
        <taxon>Fungi</taxon>
        <taxon>Dikarya</taxon>
        <taxon>Basidiomycota</taxon>
        <taxon>Agaricomycotina</taxon>
        <taxon>Agaricomycetes</taxon>
        <taxon>Agaricomycetidae</taxon>
        <taxon>Boletales</taxon>
        <taxon>Coniophorineae</taxon>
        <taxon>Coniophoraceae</taxon>
        <taxon>Coniophora</taxon>
    </lineage>
</organism>
<feature type="domain" description="NADAR" evidence="2">
    <location>
        <begin position="65"/>
        <end position="206"/>
    </location>
</feature>
<protein>
    <submittedName>
        <fullName evidence="3">DUF1768-domain-containing protein</fullName>
    </submittedName>
</protein>
<dbReference type="OMA" id="WWPTSEH"/>
<evidence type="ECO:0000256" key="1">
    <source>
        <dbReference type="SAM" id="MobiDB-lite"/>
    </source>
</evidence>
<evidence type="ECO:0000259" key="2">
    <source>
        <dbReference type="Pfam" id="PF08719"/>
    </source>
</evidence>
<feature type="compositionally biased region" description="Basic and acidic residues" evidence="1">
    <location>
        <begin position="31"/>
        <end position="43"/>
    </location>
</feature>
<name>A0A5M3MJQ6_CONPW</name>
<dbReference type="EMBL" id="JH711581">
    <property type="protein sequence ID" value="EIW79343.1"/>
    <property type="molecule type" value="Genomic_DNA"/>
</dbReference>
<dbReference type="KEGG" id="cput:CONPUDRAFT_59449"/>
<sequence length="213" mass="24676">MGLLDFFSSSSSSSKRDRSSPSPPPKQPARLTKERPAKFRGSDVQHSSDATQSNHTRSPSRPCILFYDKHKPFYEFTNFSSHPVQYNGKTYPTCEHLFQSFKFMDEYPDIAELIRTGGDRPMAAFDEAHRYQNWVRPDWRQVNVAKMEEALYLKFTQNRELKKLLLDTGDAELVEDSPWDYFWGVGANHSGRNELGRALERLRDDLSEFNISV</sequence>
<evidence type="ECO:0000313" key="4">
    <source>
        <dbReference type="Proteomes" id="UP000053558"/>
    </source>
</evidence>
<dbReference type="OrthoDB" id="206452at2759"/>
<dbReference type="RefSeq" id="XP_007770450.1">
    <property type="nucleotide sequence ID" value="XM_007772260.1"/>
</dbReference>
<keyword evidence="4" id="KW-1185">Reference proteome</keyword>
<dbReference type="CDD" id="cd15457">
    <property type="entry name" value="NADAR"/>
    <property type="match status" value="1"/>
</dbReference>
<feature type="region of interest" description="Disordered" evidence="1">
    <location>
        <begin position="1"/>
        <end position="61"/>
    </location>
</feature>
<accession>A0A5M3MJQ6</accession>
<feature type="compositionally biased region" description="Polar residues" evidence="1">
    <location>
        <begin position="44"/>
        <end position="59"/>
    </location>
</feature>
<feature type="compositionally biased region" description="Low complexity" evidence="1">
    <location>
        <begin position="1"/>
        <end position="13"/>
    </location>
</feature>
<proteinExistence type="predicted"/>
<gene>
    <name evidence="3" type="ORF">CONPUDRAFT_59449</name>
</gene>
<dbReference type="InterPro" id="IPR012816">
    <property type="entry name" value="NADAR"/>
</dbReference>
<dbReference type="GeneID" id="19208036"/>
<evidence type="ECO:0000313" key="3">
    <source>
        <dbReference type="EMBL" id="EIW79343.1"/>
    </source>
</evidence>
<dbReference type="InterPro" id="IPR037238">
    <property type="entry name" value="YbiA-like_sf"/>
</dbReference>
<dbReference type="Gene3D" id="1.10.357.40">
    <property type="entry name" value="YbiA-like"/>
    <property type="match status" value="1"/>
</dbReference>
<dbReference type="SUPFAM" id="SSF143990">
    <property type="entry name" value="YbiA-like"/>
    <property type="match status" value="1"/>
</dbReference>
<dbReference type="AlphaFoldDB" id="A0A5M3MJQ6"/>
<dbReference type="Proteomes" id="UP000053558">
    <property type="component" value="Unassembled WGS sequence"/>
</dbReference>
<dbReference type="NCBIfam" id="TIGR02464">
    <property type="entry name" value="ribofla_fusion"/>
    <property type="match status" value="1"/>
</dbReference>
<dbReference type="Pfam" id="PF08719">
    <property type="entry name" value="NADAR"/>
    <property type="match status" value="1"/>
</dbReference>
<reference evidence="4" key="1">
    <citation type="journal article" date="2012" name="Science">
        <title>The Paleozoic origin of enzymatic lignin decomposition reconstructed from 31 fungal genomes.</title>
        <authorList>
            <person name="Floudas D."/>
            <person name="Binder M."/>
            <person name="Riley R."/>
            <person name="Barry K."/>
            <person name="Blanchette R.A."/>
            <person name="Henrissat B."/>
            <person name="Martinez A.T."/>
            <person name="Otillar R."/>
            <person name="Spatafora J.W."/>
            <person name="Yadav J.S."/>
            <person name="Aerts A."/>
            <person name="Benoit I."/>
            <person name="Boyd A."/>
            <person name="Carlson A."/>
            <person name="Copeland A."/>
            <person name="Coutinho P.M."/>
            <person name="de Vries R.P."/>
            <person name="Ferreira P."/>
            <person name="Findley K."/>
            <person name="Foster B."/>
            <person name="Gaskell J."/>
            <person name="Glotzer D."/>
            <person name="Gorecki P."/>
            <person name="Heitman J."/>
            <person name="Hesse C."/>
            <person name="Hori C."/>
            <person name="Igarashi K."/>
            <person name="Jurgens J.A."/>
            <person name="Kallen N."/>
            <person name="Kersten P."/>
            <person name="Kohler A."/>
            <person name="Kuees U."/>
            <person name="Kumar T.K.A."/>
            <person name="Kuo A."/>
            <person name="LaButti K."/>
            <person name="Larrondo L.F."/>
            <person name="Lindquist E."/>
            <person name="Ling A."/>
            <person name="Lombard V."/>
            <person name="Lucas S."/>
            <person name="Lundell T."/>
            <person name="Martin R."/>
            <person name="McLaughlin D.J."/>
            <person name="Morgenstern I."/>
            <person name="Morin E."/>
            <person name="Murat C."/>
            <person name="Nagy L.G."/>
            <person name="Nolan M."/>
            <person name="Ohm R.A."/>
            <person name="Patyshakuliyeva A."/>
            <person name="Rokas A."/>
            <person name="Ruiz-Duenas F.J."/>
            <person name="Sabat G."/>
            <person name="Salamov A."/>
            <person name="Samejima M."/>
            <person name="Schmutz J."/>
            <person name="Slot J.C."/>
            <person name="St John F."/>
            <person name="Stenlid J."/>
            <person name="Sun H."/>
            <person name="Sun S."/>
            <person name="Syed K."/>
            <person name="Tsang A."/>
            <person name="Wiebenga A."/>
            <person name="Young D."/>
            <person name="Pisabarro A."/>
            <person name="Eastwood D.C."/>
            <person name="Martin F."/>
            <person name="Cullen D."/>
            <person name="Grigoriev I.V."/>
            <person name="Hibbett D.S."/>
        </authorList>
    </citation>
    <scope>NUCLEOTIDE SEQUENCE [LARGE SCALE GENOMIC DNA]</scope>
    <source>
        <strain evidence="4">RWD-64-598 SS2</strain>
    </source>
</reference>